<proteinExistence type="predicted"/>
<gene>
    <name evidence="1" type="ORF">GCM10007391_25810</name>
</gene>
<keyword evidence="2" id="KW-1185">Reference proteome</keyword>
<reference evidence="1" key="2">
    <citation type="submission" date="2020-09" db="EMBL/GenBank/DDBJ databases">
        <authorList>
            <person name="Sun Q."/>
            <person name="Kim S."/>
        </authorList>
    </citation>
    <scope>NUCLEOTIDE SEQUENCE</scope>
    <source>
        <strain evidence="1">KCTC 22164</strain>
    </source>
</reference>
<dbReference type="EMBL" id="BMXP01000007">
    <property type="protein sequence ID" value="GGW90434.1"/>
    <property type="molecule type" value="Genomic_DNA"/>
</dbReference>
<evidence type="ECO:0000313" key="1">
    <source>
        <dbReference type="EMBL" id="GGW90434.1"/>
    </source>
</evidence>
<evidence type="ECO:0000313" key="2">
    <source>
        <dbReference type="Proteomes" id="UP000631300"/>
    </source>
</evidence>
<sequence>MGHCFVVRKSGLWELSTDLQYISELADILNKRQGNAFYLIVDMRGMRVPQEVKSNNEKYPIFLDRRNQKGEIWLLDDFAQADHLLKYFKQVSFALKRTTSRDECVEWLAQYLSPSEADAVTTWLDEEKRQ</sequence>
<name>A0A918JMV6_9ALTE</name>
<dbReference type="AlphaFoldDB" id="A0A918JMV6"/>
<accession>A0A918JMV6</accession>
<dbReference type="Proteomes" id="UP000631300">
    <property type="component" value="Unassembled WGS sequence"/>
</dbReference>
<protein>
    <submittedName>
        <fullName evidence="1">Uncharacterized protein</fullName>
    </submittedName>
</protein>
<reference evidence="1" key="1">
    <citation type="journal article" date="2014" name="Int. J. Syst. Evol. Microbiol.">
        <title>Complete genome sequence of Corynebacterium casei LMG S-19264T (=DSM 44701T), isolated from a smear-ripened cheese.</title>
        <authorList>
            <consortium name="US DOE Joint Genome Institute (JGI-PGF)"/>
            <person name="Walter F."/>
            <person name="Albersmeier A."/>
            <person name="Kalinowski J."/>
            <person name="Ruckert C."/>
        </authorList>
    </citation>
    <scope>NUCLEOTIDE SEQUENCE</scope>
    <source>
        <strain evidence="1">KCTC 22164</strain>
    </source>
</reference>
<organism evidence="1 2">
    <name type="scientific">Alteromonas halophila</name>
    <dbReference type="NCBI Taxonomy" id="516698"/>
    <lineage>
        <taxon>Bacteria</taxon>
        <taxon>Pseudomonadati</taxon>
        <taxon>Pseudomonadota</taxon>
        <taxon>Gammaproteobacteria</taxon>
        <taxon>Alteromonadales</taxon>
        <taxon>Alteromonadaceae</taxon>
        <taxon>Alteromonas/Salinimonas group</taxon>
        <taxon>Alteromonas</taxon>
    </lineage>
</organism>
<comment type="caution">
    <text evidence="1">The sequence shown here is derived from an EMBL/GenBank/DDBJ whole genome shotgun (WGS) entry which is preliminary data.</text>
</comment>